<reference evidence="2" key="1">
    <citation type="journal article" date="2023" name="Science">
        <title>Genome structures resolve the early diversification of teleost fishes.</title>
        <authorList>
            <person name="Parey E."/>
            <person name="Louis A."/>
            <person name="Montfort J."/>
            <person name="Bouchez O."/>
            <person name="Roques C."/>
            <person name="Iampietro C."/>
            <person name="Lluch J."/>
            <person name="Castinel A."/>
            <person name="Donnadieu C."/>
            <person name="Desvignes T."/>
            <person name="Floi Bucao C."/>
            <person name="Jouanno E."/>
            <person name="Wen M."/>
            <person name="Mejri S."/>
            <person name="Dirks R."/>
            <person name="Jansen H."/>
            <person name="Henkel C."/>
            <person name="Chen W.J."/>
            <person name="Zahm M."/>
            <person name="Cabau C."/>
            <person name="Klopp C."/>
            <person name="Thompson A.W."/>
            <person name="Robinson-Rechavi M."/>
            <person name="Braasch I."/>
            <person name="Lecointre G."/>
            <person name="Bobe J."/>
            <person name="Postlethwait J.H."/>
            <person name="Berthelot C."/>
            <person name="Roest Crollius H."/>
            <person name="Guiguen Y."/>
        </authorList>
    </citation>
    <scope>NUCLEOTIDE SEQUENCE</scope>
    <source>
        <strain evidence="2">NC1722</strain>
    </source>
</reference>
<organism evidence="2 3">
    <name type="scientific">Aldrovandia affinis</name>
    <dbReference type="NCBI Taxonomy" id="143900"/>
    <lineage>
        <taxon>Eukaryota</taxon>
        <taxon>Metazoa</taxon>
        <taxon>Chordata</taxon>
        <taxon>Craniata</taxon>
        <taxon>Vertebrata</taxon>
        <taxon>Euteleostomi</taxon>
        <taxon>Actinopterygii</taxon>
        <taxon>Neopterygii</taxon>
        <taxon>Teleostei</taxon>
        <taxon>Notacanthiformes</taxon>
        <taxon>Halosauridae</taxon>
        <taxon>Aldrovandia</taxon>
    </lineage>
</organism>
<proteinExistence type="predicted"/>
<evidence type="ECO:0000313" key="2">
    <source>
        <dbReference type="EMBL" id="KAJ8396132.1"/>
    </source>
</evidence>
<dbReference type="EMBL" id="JAINUG010000109">
    <property type="protein sequence ID" value="KAJ8396132.1"/>
    <property type="molecule type" value="Genomic_DNA"/>
</dbReference>
<keyword evidence="3" id="KW-1185">Reference proteome</keyword>
<dbReference type="InterPro" id="IPR050716">
    <property type="entry name" value="MAGUK"/>
</dbReference>
<dbReference type="SUPFAM" id="SSF52540">
    <property type="entry name" value="P-loop containing nucleoside triphosphate hydrolases"/>
    <property type="match status" value="1"/>
</dbReference>
<dbReference type="PROSITE" id="PS00856">
    <property type="entry name" value="GUANYLATE_KINASE_1"/>
    <property type="match status" value="1"/>
</dbReference>
<protein>
    <recommendedName>
        <fullName evidence="1">Guanylate kinase-like domain-containing protein</fullName>
    </recommendedName>
</protein>
<dbReference type="AlphaFoldDB" id="A0AAD7WGH8"/>
<dbReference type="Gene3D" id="3.40.50.300">
    <property type="entry name" value="P-loop containing nucleotide triphosphate hydrolases"/>
    <property type="match status" value="1"/>
</dbReference>
<dbReference type="InterPro" id="IPR008144">
    <property type="entry name" value="Guanylate_kin-like_dom"/>
</dbReference>
<dbReference type="FunFam" id="3.30.63.10:FF:000002">
    <property type="entry name" value="Guanylate kinase 1"/>
    <property type="match status" value="1"/>
</dbReference>
<dbReference type="CDD" id="cd00071">
    <property type="entry name" value="GMPK"/>
    <property type="match status" value="1"/>
</dbReference>
<dbReference type="InterPro" id="IPR020590">
    <property type="entry name" value="Guanylate_kinase_CS"/>
</dbReference>
<accession>A0AAD7WGH8</accession>
<dbReference type="SMART" id="SM00072">
    <property type="entry name" value="GuKc"/>
    <property type="match status" value="1"/>
</dbReference>
<evidence type="ECO:0000259" key="1">
    <source>
        <dbReference type="PROSITE" id="PS50052"/>
    </source>
</evidence>
<dbReference type="PANTHER" id="PTHR23122">
    <property type="entry name" value="MEMBRANE-ASSOCIATED GUANYLATE KINASE MAGUK"/>
    <property type="match status" value="1"/>
</dbReference>
<sequence length="260" mass="30078">MGRAGLRRSFRLSRRNRREGMCECGRSEQDTGADGHTYEEVAPYSRLPATRQRLVLLVGPRGVGLNELKRRLLTSDPEHFSVTVPYTTRAKRSQETDGVEYTFVSKLQFEADIIIDKFIEYGQYRGNYYGMSLDSVRSALQENKVCLLDVPAHRIKCLRTAEFKPYVIFVKPPPIKRLRQSRRNVKVICSQDEKGSAKHFTEEDFQEMIDSAQLMENRYGHLFEKVIVNDDLAVAFRELNMALKNLETETHWVPKNWAPS</sequence>
<comment type="caution">
    <text evidence="2">The sequence shown here is derived from an EMBL/GenBank/DDBJ whole genome shotgun (WGS) entry which is preliminary data.</text>
</comment>
<dbReference type="Proteomes" id="UP001221898">
    <property type="component" value="Unassembled WGS sequence"/>
</dbReference>
<feature type="domain" description="Guanylate kinase-like" evidence="1">
    <location>
        <begin position="52"/>
        <end position="244"/>
    </location>
</feature>
<gene>
    <name evidence="2" type="ORF">AAFF_G00022050</name>
</gene>
<dbReference type="InterPro" id="IPR027417">
    <property type="entry name" value="P-loop_NTPase"/>
</dbReference>
<dbReference type="InterPro" id="IPR008145">
    <property type="entry name" value="GK/Ca_channel_bsu"/>
</dbReference>
<dbReference type="Pfam" id="PF00625">
    <property type="entry name" value="Guanylate_kin"/>
    <property type="match status" value="1"/>
</dbReference>
<evidence type="ECO:0000313" key="3">
    <source>
        <dbReference type="Proteomes" id="UP001221898"/>
    </source>
</evidence>
<dbReference type="PROSITE" id="PS50052">
    <property type="entry name" value="GUANYLATE_KINASE_2"/>
    <property type="match status" value="1"/>
</dbReference>
<name>A0AAD7WGH8_9TELE</name>